<dbReference type="SMART" id="SM00325">
    <property type="entry name" value="RhoGEF"/>
    <property type="match status" value="1"/>
</dbReference>
<dbReference type="CDD" id="cd13243">
    <property type="entry name" value="PH_PLEKHG1_G2_G3"/>
    <property type="match status" value="1"/>
</dbReference>
<organism evidence="5 6">
    <name type="scientific">Cyanoderma ruficeps</name>
    <name type="common">rufous-capped babbler</name>
    <dbReference type="NCBI Taxonomy" id="181631"/>
    <lineage>
        <taxon>Eukaryota</taxon>
        <taxon>Metazoa</taxon>
        <taxon>Chordata</taxon>
        <taxon>Craniata</taxon>
        <taxon>Vertebrata</taxon>
        <taxon>Euteleostomi</taxon>
        <taxon>Archelosauria</taxon>
        <taxon>Archosauria</taxon>
        <taxon>Dinosauria</taxon>
        <taxon>Saurischia</taxon>
        <taxon>Theropoda</taxon>
        <taxon>Coelurosauria</taxon>
        <taxon>Aves</taxon>
        <taxon>Neognathae</taxon>
        <taxon>Neoaves</taxon>
        <taxon>Telluraves</taxon>
        <taxon>Australaves</taxon>
        <taxon>Passeriformes</taxon>
        <taxon>Sylvioidea</taxon>
        <taxon>Timaliidae</taxon>
        <taxon>Cyanoderma</taxon>
    </lineage>
</organism>
<accession>A0A8C3R499</accession>
<feature type="compositionally biased region" description="Low complexity" evidence="2">
    <location>
        <begin position="879"/>
        <end position="893"/>
    </location>
</feature>
<dbReference type="InterPro" id="IPR043324">
    <property type="entry name" value="PH_PLEKHG1_G2_G3"/>
</dbReference>
<feature type="domain" description="PH" evidence="3">
    <location>
        <begin position="273"/>
        <end position="371"/>
    </location>
</feature>
<dbReference type="PANTHER" id="PTHR45924:SF4">
    <property type="entry name" value="PLECKSTRIN HOMOLOGY DOMAIN-CONTAINING FAMILY G MEMBER 3"/>
    <property type="match status" value="1"/>
</dbReference>
<dbReference type="Pfam" id="PF00621">
    <property type="entry name" value="RhoGEF"/>
    <property type="match status" value="1"/>
</dbReference>
<dbReference type="GO" id="GO:2000114">
    <property type="term" value="P:regulation of establishment of cell polarity"/>
    <property type="evidence" value="ECO:0007669"/>
    <property type="project" value="TreeGrafter"/>
</dbReference>
<feature type="compositionally biased region" description="Basic and acidic residues" evidence="2">
    <location>
        <begin position="607"/>
        <end position="616"/>
    </location>
</feature>
<feature type="compositionally biased region" description="Acidic residues" evidence="2">
    <location>
        <begin position="495"/>
        <end position="508"/>
    </location>
</feature>
<dbReference type="SUPFAM" id="SSF50729">
    <property type="entry name" value="PH domain-like"/>
    <property type="match status" value="1"/>
</dbReference>
<feature type="region of interest" description="Disordered" evidence="2">
    <location>
        <begin position="1023"/>
        <end position="1045"/>
    </location>
</feature>
<dbReference type="InterPro" id="IPR000219">
    <property type="entry name" value="DH_dom"/>
</dbReference>
<feature type="region of interest" description="Disordered" evidence="2">
    <location>
        <begin position="842"/>
        <end position="964"/>
    </location>
</feature>
<dbReference type="PANTHER" id="PTHR45924">
    <property type="entry name" value="FI17866P1"/>
    <property type="match status" value="1"/>
</dbReference>
<proteinExistence type="predicted"/>
<dbReference type="PROSITE" id="PS50003">
    <property type="entry name" value="PH_DOMAIN"/>
    <property type="match status" value="1"/>
</dbReference>
<name>A0A8C3R499_9PASS</name>
<dbReference type="Gene3D" id="1.20.900.10">
    <property type="entry name" value="Dbl homology (DH) domain"/>
    <property type="match status" value="1"/>
</dbReference>
<dbReference type="FunFam" id="1.20.900.10:FF:000019">
    <property type="entry name" value="Pleckstrin homology domain-containing family G member 1"/>
    <property type="match status" value="1"/>
</dbReference>
<dbReference type="PROSITE" id="PS50010">
    <property type="entry name" value="DH_2"/>
    <property type="match status" value="1"/>
</dbReference>
<reference evidence="5" key="1">
    <citation type="submission" date="2025-08" db="UniProtKB">
        <authorList>
            <consortium name="Ensembl"/>
        </authorList>
    </citation>
    <scope>IDENTIFICATION</scope>
</reference>
<dbReference type="InterPro" id="IPR001849">
    <property type="entry name" value="PH_domain"/>
</dbReference>
<dbReference type="Gene3D" id="2.30.29.30">
    <property type="entry name" value="Pleckstrin-homology domain (PH domain)/Phosphotyrosine-binding domain (PTB)"/>
    <property type="match status" value="1"/>
</dbReference>
<dbReference type="InterPro" id="IPR055251">
    <property type="entry name" value="SOS1_NGEF_PH"/>
</dbReference>
<keyword evidence="1" id="KW-0597">Phosphoprotein</keyword>
<feature type="region of interest" description="Disordered" evidence="2">
    <location>
        <begin position="766"/>
        <end position="828"/>
    </location>
</feature>
<feature type="region of interest" description="Disordered" evidence="2">
    <location>
        <begin position="547"/>
        <end position="719"/>
    </location>
</feature>
<dbReference type="Proteomes" id="UP000694396">
    <property type="component" value="Unplaced"/>
</dbReference>
<dbReference type="Pfam" id="PF22697">
    <property type="entry name" value="SOS1_NGEF_PH"/>
    <property type="match status" value="1"/>
</dbReference>
<dbReference type="Ensembl" id="ENSCRFT00000015598.1">
    <property type="protein sequence ID" value="ENSCRFP00000015067.1"/>
    <property type="gene ID" value="ENSCRFG00000011618.1"/>
</dbReference>
<feature type="region of interest" description="Disordered" evidence="2">
    <location>
        <begin position="1"/>
        <end position="26"/>
    </location>
</feature>
<sequence length="1059" mass="116184">MPVPACPQRPALSLEPGCAMEDPPGTRTEAWAEGLHNANNNASPGGWPGARGGHPLAAFGSPGAKPSYLDRVVQEIVESERTYARDLRSIVEGYLGKIIDAEEPVLRPEQVSALFGNIEDIYELSSTLLQNLESCANDPVAVAVCFVTRSQEFAIYTQYCNNYPSSVAALTECMRSKVQARFLRECQERLRHALPLGAYLLKPVQRILKYHLLLQEIARHFEHKAGEDYELVLEAIDTMTCVAWYINDMKRKHEHAIRQQEIQSLLLGWKGPDLTSYGELVLEGTFRAQRVRHDRALFLFDKALLITKRRGDHYVYKSHIPCSSLMLIESTRDSLCFSLAHYKHGKQQHSLQAKSVEEKRVWTHHIKRLILENHHATIPQKAKEAILEMDLFYPPRLPRWSPERLKKSWSCQPLADAATEPLQGRRQSGESHMSPGFLPVRPGEVGWGAQCLQPWLGVLSPVLTPTQNTGNDGSLLEVGEPPQHPRAWAVPEGMMAEEEEEEEEEEEALGPHGLAGMYPAQSTWVTPQLMILHIYLAQAGGHPWVPEGPKRPSSWGPGSCEKVSATPRPSLRAAEGPSTHHPNSSAGEHPKVPKSPSLVGTLALPSVDREPERAVEDLQVLSSEEEEEEEEEEGEGPASILPPSVLDQASVIAERFGGGSSLSRRSSLALEGPLGRTPSHGGSTLSLDGAPLLESGEPGESRSAIPSPEPFTRARRESLLSNRDRLLLDKIKSYYGHAEHHDAGFGVRRRESLSFIPKGLVRSSVCRLNGLPRPPESPEPPTQPEAPEPCKENGAQPQEPLLIVEEDDVGTAASPPGPPPQLLLTPPHLGTKVYQLARQYSLRIKSRRGTRRPALPLQEDGDPAPSTPSLAVPQDEMLAASPSPRAPRSPSSPVGAEPFAWPDVRELRARFGAPRPPPVSRSRSAPEGPGRGGRPAGKERGGGRSRSAEASGGSDTPSPAPARYSSDGALWVAAEAPLGPGQRVLVLERLPEPPAYVQIRSPTTREKICLKAVVERCKAYQASEEYRRRCPEPPGSPEPLRQGLVRDLRQKFQTLDAAS</sequence>
<dbReference type="SUPFAM" id="SSF48065">
    <property type="entry name" value="DBL homology domain (DH-domain)"/>
    <property type="match status" value="1"/>
</dbReference>
<dbReference type="SMART" id="SM00233">
    <property type="entry name" value="PH"/>
    <property type="match status" value="1"/>
</dbReference>
<dbReference type="InterPro" id="IPR011993">
    <property type="entry name" value="PH-like_dom_sf"/>
</dbReference>
<dbReference type="InterPro" id="IPR035899">
    <property type="entry name" value="DBL_dom_sf"/>
</dbReference>
<protein>
    <submittedName>
        <fullName evidence="5">Pleckstrin homology and RhoGEF domain containing G3</fullName>
    </submittedName>
</protein>
<evidence type="ECO:0000259" key="3">
    <source>
        <dbReference type="PROSITE" id="PS50003"/>
    </source>
</evidence>
<keyword evidence="6" id="KW-1185">Reference proteome</keyword>
<reference evidence="5" key="2">
    <citation type="submission" date="2025-09" db="UniProtKB">
        <authorList>
            <consortium name="Ensembl"/>
        </authorList>
    </citation>
    <scope>IDENTIFICATION</scope>
</reference>
<dbReference type="GO" id="GO:0031267">
    <property type="term" value="F:small GTPase binding"/>
    <property type="evidence" value="ECO:0007669"/>
    <property type="project" value="TreeGrafter"/>
</dbReference>
<feature type="compositionally biased region" description="Pro residues" evidence="2">
    <location>
        <begin position="772"/>
        <end position="787"/>
    </location>
</feature>
<evidence type="ECO:0000313" key="5">
    <source>
        <dbReference type="Ensembl" id="ENSCRFP00000015067.1"/>
    </source>
</evidence>
<feature type="compositionally biased region" description="Acidic residues" evidence="2">
    <location>
        <begin position="623"/>
        <end position="635"/>
    </location>
</feature>
<evidence type="ECO:0000313" key="6">
    <source>
        <dbReference type="Proteomes" id="UP000694396"/>
    </source>
</evidence>
<feature type="region of interest" description="Disordered" evidence="2">
    <location>
        <begin position="467"/>
        <end position="514"/>
    </location>
</feature>
<evidence type="ECO:0000256" key="2">
    <source>
        <dbReference type="SAM" id="MobiDB-lite"/>
    </source>
</evidence>
<dbReference type="GO" id="GO:0005829">
    <property type="term" value="C:cytosol"/>
    <property type="evidence" value="ECO:0007669"/>
    <property type="project" value="UniProtKB-ARBA"/>
</dbReference>
<feature type="domain" description="DH" evidence="4">
    <location>
        <begin position="68"/>
        <end position="249"/>
    </location>
</feature>
<dbReference type="AlphaFoldDB" id="A0A8C3R499"/>
<dbReference type="CDD" id="cd00160">
    <property type="entry name" value="RhoGEF"/>
    <property type="match status" value="1"/>
</dbReference>
<evidence type="ECO:0000259" key="4">
    <source>
        <dbReference type="PROSITE" id="PS50010"/>
    </source>
</evidence>
<dbReference type="GO" id="GO:0005085">
    <property type="term" value="F:guanyl-nucleotide exchange factor activity"/>
    <property type="evidence" value="ECO:0007669"/>
    <property type="project" value="InterPro"/>
</dbReference>
<evidence type="ECO:0000256" key="1">
    <source>
        <dbReference type="ARBA" id="ARBA00022553"/>
    </source>
</evidence>